<accession>A0A2V1DQK9</accession>
<comment type="catalytic activity">
    <reaction evidence="10">
        <text>L-tyrosine + O2 = L-dopaquinone + H2O</text>
        <dbReference type="Rhea" id="RHEA:18117"/>
        <dbReference type="ChEBI" id="CHEBI:15377"/>
        <dbReference type="ChEBI" id="CHEBI:15379"/>
        <dbReference type="ChEBI" id="CHEBI:57924"/>
        <dbReference type="ChEBI" id="CHEBI:58315"/>
        <dbReference type="EC" id="1.14.18.1"/>
    </reaction>
</comment>
<feature type="domain" description="Tyrosinase copper-binding" evidence="11">
    <location>
        <begin position="388"/>
        <end position="399"/>
    </location>
</feature>
<dbReference type="PRINTS" id="PR00092">
    <property type="entry name" value="TYROSINASE"/>
</dbReference>
<dbReference type="PROSITE" id="PS00498">
    <property type="entry name" value="TYROSINASE_2"/>
    <property type="match status" value="1"/>
</dbReference>
<comment type="similarity">
    <text evidence="2">Belongs to the tyrosinase family.</text>
</comment>
<keyword evidence="5" id="KW-0560">Oxidoreductase</keyword>
<evidence type="ECO:0000256" key="10">
    <source>
        <dbReference type="ARBA" id="ARBA00048881"/>
    </source>
</evidence>
<dbReference type="InterPro" id="IPR002227">
    <property type="entry name" value="Tyrosinase_Cu-bd"/>
</dbReference>
<dbReference type="OrthoDB" id="6132182at2759"/>
<gene>
    <name evidence="12" type="ORF">DM02DRAFT_672054</name>
</gene>
<dbReference type="GO" id="GO:0042438">
    <property type="term" value="P:melanin biosynthetic process"/>
    <property type="evidence" value="ECO:0007669"/>
    <property type="project" value="UniProtKB-KW"/>
</dbReference>
<evidence type="ECO:0000256" key="2">
    <source>
        <dbReference type="ARBA" id="ARBA00009928"/>
    </source>
</evidence>
<dbReference type="EMBL" id="KZ805375">
    <property type="protein sequence ID" value="PVI00309.1"/>
    <property type="molecule type" value="Genomic_DNA"/>
</dbReference>
<dbReference type="InterPro" id="IPR050316">
    <property type="entry name" value="Tyrosinase/Hemocyanin"/>
</dbReference>
<evidence type="ECO:0000256" key="5">
    <source>
        <dbReference type="ARBA" id="ARBA00023002"/>
    </source>
</evidence>
<dbReference type="PANTHER" id="PTHR11474">
    <property type="entry name" value="TYROSINASE FAMILY MEMBER"/>
    <property type="match status" value="1"/>
</dbReference>
<comment type="catalytic activity">
    <reaction evidence="9">
        <text>2 L-dopa + O2 = 2 L-dopaquinone + 2 H2O</text>
        <dbReference type="Rhea" id="RHEA:34287"/>
        <dbReference type="ChEBI" id="CHEBI:15377"/>
        <dbReference type="ChEBI" id="CHEBI:15379"/>
        <dbReference type="ChEBI" id="CHEBI:57504"/>
        <dbReference type="ChEBI" id="CHEBI:57924"/>
        <dbReference type="EC" id="1.14.18.1"/>
    </reaction>
</comment>
<dbReference type="GO" id="GO:0046872">
    <property type="term" value="F:metal ion binding"/>
    <property type="evidence" value="ECO:0007669"/>
    <property type="project" value="UniProtKB-KW"/>
</dbReference>
<keyword evidence="7" id="KW-0503">Monooxygenase</keyword>
<proteinExistence type="inferred from homology"/>
<dbReference type="AlphaFoldDB" id="A0A2V1DQK9"/>
<keyword evidence="13" id="KW-1185">Reference proteome</keyword>
<evidence type="ECO:0000259" key="11">
    <source>
        <dbReference type="PROSITE" id="PS00498"/>
    </source>
</evidence>
<dbReference type="InterPro" id="IPR008922">
    <property type="entry name" value="Di-copper_centre_dom_sf"/>
</dbReference>
<evidence type="ECO:0000256" key="6">
    <source>
        <dbReference type="ARBA" id="ARBA00023008"/>
    </source>
</evidence>
<dbReference type="GO" id="GO:0004503">
    <property type="term" value="F:tyrosinase activity"/>
    <property type="evidence" value="ECO:0007669"/>
    <property type="project" value="UniProtKB-EC"/>
</dbReference>
<evidence type="ECO:0000256" key="7">
    <source>
        <dbReference type="ARBA" id="ARBA00023033"/>
    </source>
</evidence>
<dbReference type="InterPro" id="IPR041640">
    <property type="entry name" value="Tyrosinase_C"/>
</dbReference>
<evidence type="ECO:0000256" key="1">
    <source>
        <dbReference type="ARBA" id="ARBA00001973"/>
    </source>
</evidence>
<sequence length="648" mass="70469">MVAFALQEQKQHIIFLEHANATILAEGISISKICVAIHVNFHVDLASFLGTGLTATMKTSTLSVASLLVANSYGSPFLSSDVSVNSQNFRSFVKRQGPGSYYAITGAKGGVQPRIEIRELEKAGGEMWNLFLLAIAEFKAMDQDIIDSYYQIAGIHGMPWENWDGVEGLNPSPNSGYCPHNQLLFGIWHRPFLILFEQKLQEVATKIADTFPTATRTKYQEAASKLRIPFWDWAKAIPTDQPILPNSISNETATVSFPNGTTASIDNPLYEYRFHPLDHSQINGTGCTLGAGPSGGLPQVCDNSLMTVRADVSASNYGNLEGNLRRGHASRRTSLYNLLSQPQTFTQMTSADACDGVSRVGNIEAIHNPIHNAFFPGHMSPASVSAYDPVFWLHHANVDRQIALWQTIFPETYLGSCAAGLGTWTIESGQLLDAESPLTPFHRNAQGDFWTATTSRNFTNMGYTYPELVDNPSNATIVAAIKTQYSGPPDVPVENSRARTQTSSPSKKELFLAQVKLPSYGLDDGRAGSAPYNVLLSLGKSSNSAEDIVGIASALGNANSKNDKITTVPIDLSSALDKAIASGATTADKAQEYLKTNLHYRLELGGEEIAKEKLPALKVSLVSIEVEVAQSDDTFDRWVGDFKEHGTI</sequence>
<evidence type="ECO:0000313" key="13">
    <source>
        <dbReference type="Proteomes" id="UP000244855"/>
    </source>
</evidence>
<evidence type="ECO:0000256" key="3">
    <source>
        <dbReference type="ARBA" id="ARBA00011906"/>
    </source>
</evidence>
<evidence type="ECO:0000256" key="4">
    <source>
        <dbReference type="ARBA" id="ARBA00022723"/>
    </source>
</evidence>
<keyword evidence="8" id="KW-0470">Melanin biosynthesis</keyword>
<keyword evidence="6" id="KW-0186">Copper</keyword>
<keyword evidence="4" id="KW-0479">Metal-binding</keyword>
<dbReference type="SUPFAM" id="SSF48056">
    <property type="entry name" value="Di-copper centre-containing domain"/>
    <property type="match status" value="1"/>
</dbReference>
<comment type="cofactor">
    <cofactor evidence="1">
        <name>Cu(2+)</name>
        <dbReference type="ChEBI" id="CHEBI:29036"/>
    </cofactor>
</comment>
<name>A0A2V1DQK9_9PLEO</name>
<dbReference type="Pfam" id="PF00264">
    <property type="entry name" value="Tyrosinase"/>
    <property type="match status" value="1"/>
</dbReference>
<dbReference type="Proteomes" id="UP000244855">
    <property type="component" value="Unassembled WGS sequence"/>
</dbReference>
<organism evidence="12 13">
    <name type="scientific">Periconia macrospinosa</name>
    <dbReference type="NCBI Taxonomy" id="97972"/>
    <lineage>
        <taxon>Eukaryota</taxon>
        <taxon>Fungi</taxon>
        <taxon>Dikarya</taxon>
        <taxon>Ascomycota</taxon>
        <taxon>Pezizomycotina</taxon>
        <taxon>Dothideomycetes</taxon>
        <taxon>Pleosporomycetidae</taxon>
        <taxon>Pleosporales</taxon>
        <taxon>Massarineae</taxon>
        <taxon>Periconiaceae</taxon>
        <taxon>Periconia</taxon>
    </lineage>
</organism>
<evidence type="ECO:0000256" key="8">
    <source>
        <dbReference type="ARBA" id="ARBA00023101"/>
    </source>
</evidence>
<dbReference type="EC" id="1.14.18.1" evidence="3"/>
<dbReference type="Pfam" id="PF18132">
    <property type="entry name" value="Tyrosinase_C"/>
    <property type="match status" value="1"/>
</dbReference>
<dbReference type="PANTHER" id="PTHR11474:SF76">
    <property type="entry name" value="SHKT DOMAIN-CONTAINING PROTEIN"/>
    <property type="match status" value="1"/>
</dbReference>
<reference evidence="12 13" key="1">
    <citation type="journal article" date="2018" name="Sci. Rep.">
        <title>Comparative genomics provides insights into the lifestyle and reveals functional heterogeneity of dark septate endophytic fungi.</title>
        <authorList>
            <person name="Knapp D.G."/>
            <person name="Nemeth J.B."/>
            <person name="Barry K."/>
            <person name="Hainaut M."/>
            <person name="Henrissat B."/>
            <person name="Johnson J."/>
            <person name="Kuo A."/>
            <person name="Lim J.H.P."/>
            <person name="Lipzen A."/>
            <person name="Nolan M."/>
            <person name="Ohm R.A."/>
            <person name="Tamas L."/>
            <person name="Grigoriev I.V."/>
            <person name="Spatafora J.W."/>
            <person name="Nagy L.G."/>
            <person name="Kovacs G.M."/>
        </authorList>
    </citation>
    <scope>NUCLEOTIDE SEQUENCE [LARGE SCALE GENOMIC DNA]</scope>
    <source>
        <strain evidence="12 13">DSE2036</strain>
    </source>
</reference>
<evidence type="ECO:0000313" key="12">
    <source>
        <dbReference type="EMBL" id="PVI00309.1"/>
    </source>
</evidence>
<protein>
    <recommendedName>
        <fullName evidence="3">tyrosinase</fullName>
        <ecNumber evidence="3">1.14.18.1</ecNumber>
    </recommendedName>
</protein>
<evidence type="ECO:0000256" key="9">
    <source>
        <dbReference type="ARBA" id="ARBA00048233"/>
    </source>
</evidence>
<dbReference type="STRING" id="97972.A0A2V1DQK9"/>
<dbReference type="Gene3D" id="1.10.1280.10">
    <property type="entry name" value="Di-copper center containing domain from catechol oxidase"/>
    <property type="match status" value="1"/>
</dbReference>